<dbReference type="InterPro" id="IPR050077">
    <property type="entry name" value="LexA_repressor"/>
</dbReference>
<dbReference type="InterPro" id="IPR039418">
    <property type="entry name" value="LexA-like"/>
</dbReference>
<keyword evidence="6" id="KW-0742">SOS response</keyword>
<dbReference type="GO" id="GO:0003677">
    <property type="term" value="F:DNA binding"/>
    <property type="evidence" value="ECO:0007669"/>
    <property type="project" value="InterPro"/>
</dbReference>
<dbReference type="CDD" id="cd06529">
    <property type="entry name" value="S24_LexA-like"/>
    <property type="match status" value="1"/>
</dbReference>
<dbReference type="SUPFAM" id="SSF51306">
    <property type="entry name" value="LexA/Signal peptidase"/>
    <property type="match status" value="1"/>
</dbReference>
<evidence type="ECO:0000313" key="10">
    <source>
        <dbReference type="Proteomes" id="UP000284250"/>
    </source>
</evidence>
<evidence type="ECO:0000256" key="4">
    <source>
        <dbReference type="ARBA" id="ARBA00022813"/>
    </source>
</evidence>
<dbReference type="Proteomes" id="UP000284250">
    <property type="component" value="Unassembled WGS sequence"/>
</dbReference>
<accession>A0A418R4Z5</accession>
<dbReference type="Pfam" id="PF00717">
    <property type="entry name" value="Peptidase_S24"/>
    <property type="match status" value="1"/>
</dbReference>
<dbReference type="AlphaFoldDB" id="A0A418R4Z5"/>
<evidence type="ECO:0000256" key="1">
    <source>
        <dbReference type="ARBA" id="ARBA00007484"/>
    </source>
</evidence>
<comment type="caution">
    <text evidence="9">The sequence shown here is derived from an EMBL/GenBank/DDBJ whole genome shotgun (WGS) entry which is preliminary data.</text>
</comment>
<evidence type="ECO:0000259" key="8">
    <source>
        <dbReference type="Pfam" id="PF00717"/>
    </source>
</evidence>
<dbReference type="RefSeq" id="WP_119654721.1">
    <property type="nucleotide sequence ID" value="NZ_JBHUOI010000034.1"/>
</dbReference>
<evidence type="ECO:0000313" key="9">
    <source>
        <dbReference type="EMBL" id="RIY12405.1"/>
    </source>
</evidence>
<reference evidence="9 10" key="1">
    <citation type="submission" date="2019-01" db="EMBL/GenBank/DDBJ databases">
        <title>Hymenobacter humicola sp. nov., isolated from soils in Antarctica.</title>
        <authorList>
            <person name="Sedlacek I."/>
            <person name="Holochova P."/>
            <person name="Kralova S."/>
            <person name="Pantucek R."/>
            <person name="Stankova E."/>
            <person name="Vrbovska V."/>
            <person name="Kristofova L."/>
            <person name="Svec P."/>
            <person name="Busse H.-J."/>
        </authorList>
    </citation>
    <scope>NUCLEOTIDE SEQUENCE [LARGE SCALE GENOMIC DNA]</scope>
    <source>
        <strain evidence="9 10">CCM 8852</strain>
    </source>
</reference>
<dbReference type="NCBIfam" id="NF007621">
    <property type="entry name" value="PRK10276.1"/>
    <property type="match status" value="1"/>
</dbReference>
<dbReference type="InterPro" id="IPR006197">
    <property type="entry name" value="Peptidase_S24_LexA"/>
</dbReference>
<dbReference type="GO" id="GO:0009432">
    <property type="term" value="P:SOS response"/>
    <property type="evidence" value="ECO:0007669"/>
    <property type="project" value="UniProtKB-KW"/>
</dbReference>
<keyword evidence="10" id="KW-1185">Reference proteome</keyword>
<name>A0A418R4Z5_9BACT</name>
<protein>
    <recommendedName>
        <fullName evidence="8">Peptidase S24/S26A/S26B/S26C domain-containing protein</fullName>
    </recommendedName>
</protein>
<keyword evidence="5" id="KW-0234">DNA repair</keyword>
<keyword evidence="2" id="KW-0227">DNA damage</keyword>
<dbReference type="PANTHER" id="PTHR33516">
    <property type="entry name" value="LEXA REPRESSOR"/>
    <property type="match status" value="1"/>
</dbReference>
<sequence>MTTVEILEVIREPLWLTQCETPVPAGYPSLAENSPNTKIDLNHLLIPRPDCTYLVRVQGTSMDGAPSHIPDGALMAVDCSLTPESGDIVVAAIDEEFTVKRLEKRAGGYWLVPDNPAHSPIDTSLLGDRFQVWGVVTHVISRMQRGRFR</sequence>
<keyword evidence="4 7" id="KW-0068">Autocatalytic cleavage</keyword>
<dbReference type="GO" id="GO:0016787">
    <property type="term" value="F:hydrolase activity"/>
    <property type="evidence" value="ECO:0007669"/>
    <property type="project" value="UniProtKB-KW"/>
</dbReference>
<dbReference type="OrthoDB" id="9787787at2"/>
<gene>
    <name evidence="9" type="ORF">D0T11_05180</name>
</gene>
<comment type="similarity">
    <text evidence="1 7">Belongs to the peptidase S24 family.</text>
</comment>
<evidence type="ECO:0000256" key="5">
    <source>
        <dbReference type="ARBA" id="ARBA00023204"/>
    </source>
</evidence>
<dbReference type="PANTHER" id="PTHR33516:SF2">
    <property type="entry name" value="LEXA REPRESSOR-RELATED"/>
    <property type="match status" value="1"/>
</dbReference>
<dbReference type="PRINTS" id="PR00726">
    <property type="entry name" value="LEXASERPTASE"/>
</dbReference>
<proteinExistence type="inferred from homology"/>
<evidence type="ECO:0000256" key="3">
    <source>
        <dbReference type="ARBA" id="ARBA00022801"/>
    </source>
</evidence>
<keyword evidence="3 7" id="KW-0378">Hydrolase</keyword>
<dbReference type="Gene3D" id="2.10.109.10">
    <property type="entry name" value="Umud Fragment, subunit A"/>
    <property type="match status" value="1"/>
</dbReference>
<dbReference type="EMBL" id="QYCN01000005">
    <property type="protein sequence ID" value="RIY12405.1"/>
    <property type="molecule type" value="Genomic_DNA"/>
</dbReference>
<dbReference type="InterPro" id="IPR036286">
    <property type="entry name" value="LexA/Signal_pep-like_sf"/>
</dbReference>
<feature type="domain" description="Peptidase S24/S26A/S26B/S26C" evidence="8">
    <location>
        <begin position="23"/>
        <end position="136"/>
    </location>
</feature>
<dbReference type="GO" id="GO:0006281">
    <property type="term" value="P:DNA repair"/>
    <property type="evidence" value="ECO:0007669"/>
    <property type="project" value="UniProtKB-KW"/>
</dbReference>
<dbReference type="GO" id="GO:0006355">
    <property type="term" value="P:regulation of DNA-templated transcription"/>
    <property type="evidence" value="ECO:0007669"/>
    <property type="project" value="InterPro"/>
</dbReference>
<evidence type="ECO:0000256" key="7">
    <source>
        <dbReference type="RuleBase" id="RU003991"/>
    </source>
</evidence>
<organism evidence="9 10">
    <name type="scientific">Hymenobacter rubripertinctus</name>
    <dbReference type="NCBI Taxonomy" id="2029981"/>
    <lineage>
        <taxon>Bacteria</taxon>
        <taxon>Pseudomonadati</taxon>
        <taxon>Bacteroidota</taxon>
        <taxon>Cytophagia</taxon>
        <taxon>Cytophagales</taxon>
        <taxon>Hymenobacteraceae</taxon>
        <taxon>Hymenobacter</taxon>
    </lineage>
</organism>
<dbReference type="InterPro" id="IPR015927">
    <property type="entry name" value="Peptidase_S24_S26A/B/C"/>
</dbReference>
<evidence type="ECO:0000256" key="2">
    <source>
        <dbReference type="ARBA" id="ARBA00022763"/>
    </source>
</evidence>
<evidence type="ECO:0000256" key="6">
    <source>
        <dbReference type="ARBA" id="ARBA00023236"/>
    </source>
</evidence>